<keyword evidence="3" id="KW-0804">Transcription</keyword>
<keyword evidence="6" id="KW-1185">Reference proteome</keyword>
<dbReference type="SUPFAM" id="SSF46689">
    <property type="entry name" value="Homeodomain-like"/>
    <property type="match status" value="1"/>
</dbReference>
<name>A0A963Z687_9PROT</name>
<dbReference type="RefSeq" id="WP_227309912.1">
    <property type="nucleotide sequence ID" value="NZ_JAESVA010000012.1"/>
</dbReference>
<comment type="caution">
    <text evidence="5">The sequence shown here is derived from an EMBL/GenBank/DDBJ whole genome shotgun (WGS) entry which is preliminary data.</text>
</comment>
<evidence type="ECO:0000256" key="2">
    <source>
        <dbReference type="ARBA" id="ARBA00023125"/>
    </source>
</evidence>
<dbReference type="PANTHER" id="PTHR46796">
    <property type="entry name" value="HTH-TYPE TRANSCRIPTIONAL ACTIVATOR RHAS-RELATED"/>
    <property type="match status" value="1"/>
</dbReference>
<dbReference type="Pfam" id="PF12833">
    <property type="entry name" value="HTH_18"/>
    <property type="match status" value="1"/>
</dbReference>
<dbReference type="InterPro" id="IPR009057">
    <property type="entry name" value="Homeodomain-like_sf"/>
</dbReference>
<organism evidence="5 6">
    <name type="scientific">Acidisoma cellulosilyticum</name>
    <dbReference type="NCBI Taxonomy" id="2802395"/>
    <lineage>
        <taxon>Bacteria</taxon>
        <taxon>Pseudomonadati</taxon>
        <taxon>Pseudomonadota</taxon>
        <taxon>Alphaproteobacteria</taxon>
        <taxon>Acetobacterales</taxon>
        <taxon>Acidocellaceae</taxon>
        <taxon>Acidisoma</taxon>
    </lineage>
</organism>
<dbReference type="PROSITE" id="PS01124">
    <property type="entry name" value="HTH_ARAC_FAMILY_2"/>
    <property type="match status" value="1"/>
</dbReference>
<dbReference type="PROSITE" id="PS00041">
    <property type="entry name" value="HTH_ARAC_FAMILY_1"/>
    <property type="match status" value="1"/>
</dbReference>
<keyword evidence="2" id="KW-0238">DNA-binding</keyword>
<evidence type="ECO:0000313" key="6">
    <source>
        <dbReference type="Proteomes" id="UP000721844"/>
    </source>
</evidence>
<dbReference type="GO" id="GO:0003700">
    <property type="term" value="F:DNA-binding transcription factor activity"/>
    <property type="evidence" value="ECO:0007669"/>
    <property type="project" value="InterPro"/>
</dbReference>
<evidence type="ECO:0000259" key="4">
    <source>
        <dbReference type="PROSITE" id="PS01124"/>
    </source>
</evidence>
<dbReference type="PANTHER" id="PTHR46796:SF6">
    <property type="entry name" value="ARAC SUBFAMILY"/>
    <property type="match status" value="1"/>
</dbReference>
<dbReference type="InterPro" id="IPR018062">
    <property type="entry name" value="HTH_AraC-typ_CS"/>
</dbReference>
<evidence type="ECO:0000256" key="3">
    <source>
        <dbReference type="ARBA" id="ARBA00023163"/>
    </source>
</evidence>
<gene>
    <name evidence="5" type="ORF">ACELLULO517_23605</name>
</gene>
<protein>
    <submittedName>
        <fullName evidence="5">Helix-turn-helix domain-containing protein</fullName>
    </submittedName>
</protein>
<evidence type="ECO:0000256" key="1">
    <source>
        <dbReference type="ARBA" id="ARBA00023015"/>
    </source>
</evidence>
<proteinExistence type="predicted"/>
<reference evidence="5 6" key="1">
    <citation type="journal article" date="2021" name="Microorganisms">
        <title>Acidisoma silvae sp. nov. and Acidisomacellulosilytica sp. nov., Two Acidophilic Bacteria Isolated from Decaying Wood, Hydrolyzing Cellulose and Producing Poly-3-hydroxybutyrate.</title>
        <authorList>
            <person name="Mieszkin S."/>
            <person name="Pouder E."/>
            <person name="Uroz S."/>
            <person name="Simon-Colin C."/>
            <person name="Alain K."/>
        </authorList>
    </citation>
    <scope>NUCLEOTIDE SEQUENCE [LARGE SCALE GENOMIC DNA]</scope>
    <source>
        <strain evidence="5 6">HW T5.17</strain>
    </source>
</reference>
<evidence type="ECO:0000313" key="5">
    <source>
        <dbReference type="EMBL" id="MCB8883256.1"/>
    </source>
</evidence>
<accession>A0A963Z687</accession>
<dbReference type="InterPro" id="IPR050204">
    <property type="entry name" value="AraC_XylS_family_regulators"/>
</dbReference>
<keyword evidence="1" id="KW-0805">Transcription regulation</keyword>
<feature type="domain" description="HTH araC/xylS-type" evidence="4">
    <location>
        <begin position="231"/>
        <end position="332"/>
    </location>
</feature>
<dbReference type="Gene3D" id="1.10.10.60">
    <property type="entry name" value="Homeodomain-like"/>
    <property type="match status" value="1"/>
</dbReference>
<dbReference type="SMART" id="SM00342">
    <property type="entry name" value="HTH_ARAC"/>
    <property type="match status" value="1"/>
</dbReference>
<dbReference type="Proteomes" id="UP000721844">
    <property type="component" value="Unassembled WGS sequence"/>
</dbReference>
<dbReference type="EMBL" id="JAESVA010000012">
    <property type="protein sequence ID" value="MCB8883256.1"/>
    <property type="molecule type" value="Genomic_DNA"/>
</dbReference>
<dbReference type="GO" id="GO:0043565">
    <property type="term" value="F:sequence-specific DNA binding"/>
    <property type="evidence" value="ECO:0007669"/>
    <property type="project" value="InterPro"/>
</dbReference>
<dbReference type="InterPro" id="IPR018060">
    <property type="entry name" value="HTH_AraC"/>
</dbReference>
<sequence>MGSFQTPISEPLCPPGTQPAGTLAVYSADVVPQPSRQKYWLGAVFRRVASAAEPDDAAPFHARLTRVGGESAELLDHTGSSLLARRDAAHCRADQCDDLIVDFMVQASRACVDHGFGCRRPTAGDMLILDLGRPLELTHARHRIISLFLPRAKVRSVFADPSLLAGRLLQRRGIAALLRSHMQMTIDQADCLTPAERVAAVAAAVDMALLAIQREAGQPIEAEQLSPGLYTAATTLIGRDFRNPDFNADTVVQNLGCARATLYRVFAAQDQSIAKSIWTRRLHEARRMLASGENRHLLIEEVAFRCGFTDIPTFNRMFKRQYQSKPGDIRGQMS</sequence>
<dbReference type="AlphaFoldDB" id="A0A963Z687"/>